<feature type="domain" description="DUF6589" evidence="1">
    <location>
        <begin position="131"/>
        <end position="275"/>
    </location>
</feature>
<dbReference type="AlphaFoldDB" id="A0A8B8DA32"/>
<dbReference type="InterPro" id="IPR046496">
    <property type="entry name" value="DUF6589"/>
</dbReference>
<evidence type="ECO:0000313" key="2">
    <source>
        <dbReference type="Proteomes" id="UP000694844"/>
    </source>
</evidence>
<sequence length="279" mass="31930">MEDVLKGIVHCFVCFPAFRDLYIFKNIDKLAKIGVTVLSDTLHKKLANWQEYLDRELLQIKENWSQGGSLKFQIVGDNWDKNILPSYRTSQQNTLSLHLFTLIGVVDRVTPSIDHAHDDNLLNVQDMEAEKFIPSLQEQDILSKELTFLVSTALVQNIPQLMSCLGSIYPEHFDHKHSDLAGARTRQFCLGLYDCNEQKTQDVIHLLKDLSNKYVPLVDGEIKEEVFFGGDRLTDERIQCAQQAMVNSPTSIEKLEGFISKIEDFHRLMNFLEVLLSAS</sequence>
<accession>A0A8B8DA32</accession>
<organism evidence="2 3">
    <name type="scientific">Crassostrea virginica</name>
    <name type="common">Eastern oyster</name>
    <dbReference type="NCBI Taxonomy" id="6565"/>
    <lineage>
        <taxon>Eukaryota</taxon>
        <taxon>Metazoa</taxon>
        <taxon>Spiralia</taxon>
        <taxon>Lophotrochozoa</taxon>
        <taxon>Mollusca</taxon>
        <taxon>Bivalvia</taxon>
        <taxon>Autobranchia</taxon>
        <taxon>Pteriomorphia</taxon>
        <taxon>Ostreida</taxon>
        <taxon>Ostreoidea</taxon>
        <taxon>Ostreidae</taxon>
        <taxon>Crassostrea</taxon>
    </lineage>
</organism>
<proteinExistence type="predicted"/>
<reference evidence="3" key="1">
    <citation type="submission" date="2025-08" db="UniProtKB">
        <authorList>
            <consortium name="RefSeq"/>
        </authorList>
    </citation>
    <scope>IDENTIFICATION</scope>
    <source>
        <tissue evidence="3">Whole sample</tissue>
    </source>
</reference>
<protein>
    <submittedName>
        <fullName evidence="3">Uncharacterized protein LOC111125437 isoform X6</fullName>
    </submittedName>
</protein>
<dbReference type="GeneID" id="111125437"/>
<name>A0A8B8DA32_CRAVI</name>
<dbReference type="Pfam" id="PF20231">
    <property type="entry name" value="DUF6589"/>
    <property type="match status" value="1"/>
</dbReference>
<dbReference type="RefSeq" id="XP_022324952.1">
    <property type="nucleotide sequence ID" value="XM_022469244.1"/>
</dbReference>
<keyword evidence="2" id="KW-1185">Reference proteome</keyword>
<gene>
    <name evidence="3" type="primary">LOC111125437</name>
</gene>
<dbReference type="Proteomes" id="UP000694844">
    <property type="component" value="Chromosome 3"/>
</dbReference>
<evidence type="ECO:0000259" key="1">
    <source>
        <dbReference type="Pfam" id="PF20231"/>
    </source>
</evidence>
<dbReference type="OrthoDB" id="6125442at2759"/>
<evidence type="ECO:0000313" key="3">
    <source>
        <dbReference type="RefSeq" id="XP_022324952.1"/>
    </source>
</evidence>